<protein>
    <recommendedName>
        <fullName evidence="6">Ribonuclease VapC</fullName>
        <shortName evidence="6">RNase VapC</shortName>
        <ecNumber evidence="6">3.1.-.-</ecNumber>
    </recommendedName>
    <alternativeName>
        <fullName evidence="6">Toxin VapC</fullName>
    </alternativeName>
</protein>
<dbReference type="InterPro" id="IPR002716">
    <property type="entry name" value="PIN_dom"/>
</dbReference>
<dbReference type="Gene3D" id="3.40.50.1010">
    <property type="entry name" value="5'-nuclease"/>
    <property type="match status" value="1"/>
</dbReference>
<organism evidence="8 9">
    <name type="scientific">Candidatus Brachybacterium intestinipullorum</name>
    <dbReference type="NCBI Taxonomy" id="2838512"/>
    <lineage>
        <taxon>Bacteria</taxon>
        <taxon>Bacillati</taxon>
        <taxon>Actinomycetota</taxon>
        <taxon>Actinomycetes</taxon>
        <taxon>Micrococcales</taxon>
        <taxon>Dermabacteraceae</taxon>
        <taxon>Brachybacterium</taxon>
    </lineage>
</organism>
<evidence type="ECO:0000256" key="1">
    <source>
        <dbReference type="ARBA" id="ARBA00022649"/>
    </source>
</evidence>
<keyword evidence="2 6" id="KW-0540">Nuclease</keyword>
<evidence type="ECO:0000259" key="7">
    <source>
        <dbReference type="Pfam" id="PF01850"/>
    </source>
</evidence>
<evidence type="ECO:0000256" key="3">
    <source>
        <dbReference type="ARBA" id="ARBA00022723"/>
    </source>
</evidence>
<comment type="function">
    <text evidence="6">Toxic component of a toxin-antitoxin (TA) system. An RNase.</text>
</comment>
<dbReference type="InterPro" id="IPR029060">
    <property type="entry name" value="PIN-like_dom_sf"/>
</dbReference>
<dbReference type="InterPro" id="IPR044153">
    <property type="entry name" value="PIN_Pae0151-like"/>
</dbReference>
<evidence type="ECO:0000256" key="2">
    <source>
        <dbReference type="ARBA" id="ARBA00022722"/>
    </source>
</evidence>
<feature type="binding site" evidence="6">
    <location>
        <position position="94"/>
    </location>
    <ligand>
        <name>Mg(2+)</name>
        <dbReference type="ChEBI" id="CHEBI:18420"/>
    </ligand>
</feature>
<dbReference type="InterPro" id="IPR051619">
    <property type="entry name" value="TypeII_TA_RNase_PINc/VapC"/>
</dbReference>
<feature type="binding site" evidence="6">
    <location>
        <position position="5"/>
    </location>
    <ligand>
        <name>Mg(2+)</name>
        <dbReference type="ChEBI" id="CHEBI:18420"/>
    </ligand>
</feature>
<dbReference type="EC" id="3.1.-.-" evidence="6"/>
<keyword evidence="3 6" id="KW-0479">Metal-binding</keyword>
<evidence type="ECO:0000313" key="9">
    <source>
        <dbReference type="Proteomes" id="UP000823854"/>
    </source>
</evidence>
<dbReference type="Pfam" id="PF01850">
    <property type="entry name" value="PIN"/>
    <property type="match status" value="1"/>
</dbReference>
<dbReference type="HAMAP" id="MF_00265">
    <property type="entry name" value="VapC_Nob1"/>
    <property type="match status" value="1"/>
</dbReference>
<dbReference type="Proteomes" id="UP000823854">
    <property type="component" value="Unassembled WGS sequence"/>
</dbReference>
<dbReference type="SUPFAM" id="SSF88723">
    <property type="entry name" value="PIN domain-like"/>
    <property type="match status" value="1"/>
</dbReference>
<dbReference type="PANTHER" id="PTHR35901:SF1">
    <property type="entry name" value="EXONUCLEASE VAPC9"/>
    <property type="match status" value="1"/>
</dbReference>
<dbReference type="EMBL" id="DWWC01000308">
    <property type="protein sequence ID" value="HJC70856.1"/>
    <property type="molecule type" value="Genomic_DNA"/>
</dbReference>
<accession>A0A9D2TJ03</accession>
<feature type="domain" description="PIN" evidence="7">
    <location>
        <begin position="2"/>
        <end position="122"/>
    </location>
</feature>
<dbReference type="GO" id="GO:0016787">
    <property type="term" value="F:hydrolase activity"/>
    <property type="evidence" value="ECO:0007669"/>
    <property type="project" value="UniProtKB-KW"/>
</dbReference>
<reference evidence="8" key="2">
    <citation type="submission" date="2021-04" db="EMBL/GenBank/DDBJ databases">
        <authorList>
            <person name="Gilroy R."/>
        </authorList>
    </citation>
    <scope>NUCLEOTIDE SEQUENCE</scope>
    <source>
        <strain evidence="8">CHK130-7132</strain>
    </source>
</reference>
<dbReference type="GO" id="GO:0000287">
    <property type="term" value="F:magnesium ion binding"/>
    <property type="evidence" value="ECO:0007669"/>
    <property type="project" value="UniProtKB-UniRule"/>
</dbReference>
<dbReference type="GO" id="GO:0004540">
    <property type="term" value="F:RNA nuclease activity"/>
    <property type="evidence" value="ECO:0007669"/>
    <property type="project" value="InterPro"/>
</dbReference>
<dbReference type="AlphaFoldDB" id="A0A9D2TJ03"/>
<keyword evidence="4 6" id="KW-0378">Hydrolase</keyword>
<keyword evidence="5 6" id="KW-0460">Magnesium</keyword>
<evidence type="ECO:0000256" key="4">
    <source>
        <dbReference type="ARBA" id="ARBA00022801"/>
    </source>
</evidence>
<dbReference type="PANTHER" id="PTHR35901">
    <property type="entry name" value="RIBONUCLEASE VAPC3"/>
    <property type="match status" value="1"/>
</dbReference>
<keyword evidence="1 6" id="KW-1277">Toxin-antitoxin system</keyword>
<evidence type="ECO:0000313" key="8">
    <source>
        <dbReference type="EMBL" id="HJC70856.1"/>
    </source>
</evidence>
<name>A0A9D2TJ03_9MICO</name>
<comment type="caution">
    <text evidence="8">The sequence shown here is derived from an EMBL/GenBank/DDBJ whole genome shotgun (WGS) entry which is preliminary data.</text>
</comment>
<comment type="similarity">
    <text evidence="6">Belongs to the PINc/VapC protein family.</text>
</comment>
<proteinExistence type="inferred from homology"/>
<evidence type="ECO:0000256" key="5">
    <source>
        <dbReference type="ARBA" id="ARBA00022842"/>
    </source>
</evidence>
<dbReference type="CDD" id="cd09873">
    <property type="entry name" value="PIN_Pae0151-like"/>
    <property type="match status" value="1"/>
</dbReference>
<dbReference type="InterPro" id="IPR022907">
    <property type="entry name" value="VapC_family"/>
</dbReference>
<reference evidence="8" key="1">
    <citation type="journal article" date="2021" name="PeerJ">
        <title>Extensive microbial diversity within the chicken gut microbiome revealed by metagenomics and culture.</title>
        <authorList>
            <person name="Gilroy R."/>
            <person name="Ravi A."/>
            <person name="Getino M."/>
            <person name="Pursley I."/>
            <person name="Horton D.L."/>
            <person name="Alikhan N.F."/>
            <person name="Baker D."/>
            <person name="Gharbi K."/>
            <person name="Hall N."/>
            <person name="Watson M."/>
            <person name="Adriaenssens E.M."/>
            <person name="Foster-Nyarko E."/>
            <person name="Jarju S."/>
            <person name="Secka A."/>
            <person name="Antonio M."/>
            <person name="Oren A."/>
            <person name="Chaudhuri R.R."/>
            <person name="La Ragione R."/>
            <person name="Hildebrand F."/>
            <person name="Pallen M.J."/>
        </authorList>
    </citation>
    <scope>NUCLEOTIDE SEQUENCE</scope>
    <source>
        <strain evidence="8">CHK130-7132</strain>
    </source>
</reference>
<comment type="cofactor">
    <cofactor evidence="6">
        <name>Mg(2+)</name>
        <dbReference type="ChEBI" id="CHEBI:18420"/>
    </cofactor>
</comment>
<dbReference type="GO" id="GO:0090729">
    <property type="term" value="F:toxin activity"/>
    <property type="evidence" value="ECO:0007669"/>
    <property type="project" value="UniProtKB-KW"/>
</dbReference>
<keyword evidence="6" id="KW-0800">Toxin</keyword>
<sequence>MIILDASAAAALLLRQPASEAIVRAIAEEEIAAPELMAVELLSVLRGWVRSGQLSEPRAREALEDLELLGLRWYAERPLLRMAWSFRDNASAYDAVYLALAEVLGERSRSASVLTLDARLARAFPERTLHPV</sequence>
<evidence type="ECO:0000256" key="6">
    <source>
        <dbReference type="HAMAP-Rule" id="MF_00265"/>
    </source>
</evidence>
<gene>
    <name evidence="6" type="primary">vapC</name>
    <name evidence="8" type="ORF">H9932_14435</name>
</gene>